<comment type="caution">
    <text evidence="1">The sequence shown here is derived from an EMBL/GenBank/DDBJ whole genome shotgun (WGS) entry which is preliminary data.</text>
</comment>
<gene>
    <name evidence="1" type="ORF">L6164_002690</name>
</gene>
<name>A0ACB9Q138_BAUVA</name>
<dbReference type="Proteomes" id="UP000828941">
    <property type="component" value="Chromosome 2"/>
</dbReference>
<protein>
    <submittedName>
        <fullName evidence="1">Uncharacterized protein</fullName>
    </submittedName>
</protein>
<evidence type="ECO:0000313" key="2">
    <source>
        <dbReference type="Proteomes" id="UP000828941"/>
    </source>
</evidence>
<reference evidence="1 2" key="1">
    <citation type="journal article" date="2022" name="DNA Res.">
        <title>Chromosomal-level genome assembly of the orchid tree Bauhinia variegata (Leguminosae; Cercidoideae) supports the allotetraploid origin hypothesis of Bauhinia.</title>
        <authorList>
            <person name="Zhong Y."/>
            <person name="Chen Y."/>
            <person name="Zheng D."/>
            <person name="Pang J."/>
            <person name="Liu Y."/>
            <person name="Luo S."/>
            <person name="Meng S."/>
            <person name="Qian L."/>
            <person name="Wei D."/>
            <person name="Dai S."/>
            <person name="Zhou R."/>
        </authorList>
    </citation>
    <scope>NUCLEOTIDE SEQUENCE [LARGE SCALE GENOMIC DNA]</scope>
    <source>
        <strain evidence="1">BV-YZ2020</strain>
    </source>
</reference>
<keyword evidence="2" id="KW-1185">Reference proteome</keyword>
<evidence type="ECO:0000313" key="1">
    <source>
        <dbReference type="EMBL" id="KAI4353762.1"/>
    </source>
</evidence>
<dbReference type="EMBL" id="CM039427">
    <property type="protein sequence ID" value="KAI4353762.1"/>
    <property type="molecule type" value="Genomic_DNA"/>
</dbReference>
<accession>A0ACB9Q138</accession>
<sequence length="576" mass="65235">MGSQKDSRLEPLDDSETWRLFQVMAGDVVKDRSLQGTANQVANKCAGLPILIVTVSGTLKGKGIHAWKDALNRLRRVDYKDIRGIYSSALELVTAVHQDHFVVVRIHKLPERLENPKLRLLSLTIIYSNNHSMEIPDSFFEGVPNLKVLDLRCMKISSLPLSLSSLTKLKTLCLDRCASGGIAALGAMKNIDILRLCKSSITKFPTEIRQLIRLRMLDLRCFVIKLIPLNIIPSLINLEEFYAGDTFIRWEAETATKQNKNASVAELSQLFQKPNVIKVKRCDRLQNLISSLMVRWLPQLLEIEVSECNFMKEIVVAENFITGDNDKTNVIEFYQLCSLTLCHLPALCELYSNELKSSKSKPLFKVAFLNLETLKLSSINLKKIWDDSQFLSTYYVQNLTSLIVGGCGNIKYLFLSFTVGSFSKLKLLEISNCHVMDEIVVAEEGRNNAVHSAEVQIFPKLEKMAINGMKKLEDNMAPTIREFENNRGLPIDLPMTLLRLTDVKDDLKKHVTITKWPKMPKINEQESTESELKLQNPIFYGCRCLEECIGVMEIFLSGVNVTLPLRQYVLQGSGNF</sequence>
<organism evidence="1 2">
    <name type="scientific">Bauhinia variegata</name>
    <name type="common">Purple orchid tree</name>
    <name type="synonym">Phanera variegata</name>
    <dbReference type="NCBI Taxonomy" id="167791"/>
    <lineage>
        <taxon>Eukaryota</taxon>
        <taxon>Viridiplantae</taxon>
        <taxon>Streptophyta</taxon>
        <taxon>Embryophyta</taxon>
        <taxon>Tracheophyta</taxon>
        <taxon>Spermatophyta</taxon>
        <taxon>Magnoliopsida</taxon>
        <taxon>eudicotyledons</taxon>
        <taxon>Gunneridae</taxon>
        <taxon>Pentapetalae</taxon>
        <taxon>rosids</taxon>
        <taxon>fabids</taxon>
        <taxon>Fabales</taxon>
        <taxon>Fabaceae</taxon>
        <taxon>Cercidoideae</taxon>
        <taxon>Cercideae</taxon>
        <taxon>Bauhiniinae</taxon>
        <taxon>Bauhinia</taxon>
    </lineage>
</organism>
<proteinExistence type="predicted"/>